<name>A0A8X6X174_9ARAC</name>
<evidence type="ECO:0000256" key="3">
    <source>
        <dbReference type="ARBA" id="ARBA00022723"/>
    </source>
</evidence>
<comment type="subunit">
    <text evidence="11">Part of a TFIID-containing RNA polymerase II pre-initiation complex that is composed of TBP and at least GTF2A1, GTF2A2, GTF2E1, GTF2E2, GTF2F1, GTF2H2, GTF2H3, GTF2H4, GTF2H5, GTF2B, TCEA1, ERCC2, ERCC3, TAF1, TAF2, TAF3, TAF4, TAF5, TAF6, TAF7, TAF8, TAF9, TAF10, TAF11, TAF12 and TAF13. Component of the 7-subunit TFIIH core complex composed of XPB/ERCC3, XPD/ERCC2, GTF2H1, GTF2H2, GTF2H3, GTF2H4 and GTF2H5, which is active in NER. The core complex associates with the 3-subunit CDK-activating kinase (CAK) module composed of CCNH/cyclin H, CDK7 and MNAT1 to form the 10-subunit holoenzyme (holo-TFIIH) active in transcription. Interacts with RARA; the interaction requires prior phosphorylation of RARA on 'Ser-369' which then enhances interaction of RARA with CDK7.</text>
</comment>
<dbReference type="PANTHER" id="PTHR12831">
    <property type="entry name" value="TRANSCRIPTION INITIATION FACTOR IIH TFIIH , POLYPEPTIDE 3-RELATED"/>
    <property type="match status" value="1"/>
</dbReference>
<proteinExistence type="inferred from homology"/>
<dbReference type="OrthoDB" id="17307at2759"/>
<keyword evidence="10 11" id="KW-0539">Nucleus</keyword>
<dbReference type="InterPro" id="IPR036465">
    <property type="entry name" value="vWFA_dom_sf"/>
</dbReference>
<evidence type="ECO:0000313" key="12">
    <source>
        <dbReference type="EMBL" id="GFY44174.1"/>
    </source>
</evidence>
<accession>A0A8X6X174</accession>
<comment type="subcellular location">
    <subcellularLocation>
        <location evidence="1 11">Nucleus</location>
    </subcellularLocation>
</comment>
<keyword evidence="13" id="KW-1185">Reference proteome</keyword>
<evidence type="ECO:0000256" key="7">
    <source>
        <dbReference type="ARBA" id="ARBA00023015"/>
    </source>
</evidence>
<dbReference type="Pfam" id="PF03850">
    <property type="entry name" value="Tfb4"/>
    <property type="match status" value="1"/>
</dbReference>
<evidence type="ECO:0000256" key="2">
    <source>
        <dbReference type="ARBA" id="ARBA00005273"/>
    </source>
</evidence>
<dbReference type="GO" id="GO:0000439">
    <property type="term" value="C:transcription factor TFIIH core complex"/>
    <property type="evidence" value="ECO:0007669"/>
    <property type="project" value="UniProtKB-UniRule"/>
</dbReference>
<evidence type="ECO:0000256" key="11">
    <source>
        <dbReference type="RuleBase" id="RU368090"/>
    </source>
</evidence>
<keyword evidence="3 11" id="KW-0479">Metal-binding</keyword>
<dbReference type="EMBL" id="BMAV01004094">
    <property type="protein sequence ID" value="GFY44174.1"/>
    <property type="molecule type" value="Genomic_DNA"/>
</dbReference>
<sequence length="302" mass="33900">MFTVIRFYLGEDQGSLVVAVVDLNPSPQMIRDGECIMPKCLDAIIAFCCSHMMLNPLNKLAIIGCHTRQSAFLYPLPASSLELEDFRPPDGQYELFANIKNAVHANVKKLVLQSVEDEIYTESLVAGAMTMALCYIHRLRKQQIVEKKMPAKILVVSASGDSASQYMNFMNVFFTSQKEGVYIDACVIEKDSGLLQQGCDITGGMYLKIQNVPSLLQYLLWIFLPTAETRKQMILPSRVHVDYRAACFCHRNLIEIGYVCSVCLSIFCTFSPICSTCQTAFKLGPLPTIIGKKKRKQMPLRQ</sequence>
<evidence type="ECO:0000256" key="6">
    <source>
        <dbReference type="ARBA" id="ARBA00022833"/>
    </source>
</evidence>
<evidence type="ECO:0000256" key="1">
    <source>
        <dbReference type="ARBA" id="ARBA00004123"/>
    </source>
</evidence>
<dbReference type="Proteomes" id="UP000886998">
    <property type="component" value="Unassembled WGS sequence"/>
</dbReference>
<evidence type="ECO:0000256" key="8">
    <source>
        <dbReference type="ARBA" id="ARBA00023163"/>
    </source>
</evidence>
<keyword evidence="6 11" id="KW-0862">Zinc</keyword>
<dbReference type="InterPro" id="IPR004600">
    <property type="entry name" value="TFIIH_Tfb4/GTF2H3"/>
</dbReference>
<evidence type="ECO:0000256" key="10">
    <source>
        <dbReference type="ARBA" id="ARBA00023242"/>
    </source>
</evidence>
<dbReference type="Gene3D" id="3.40.50.410">
    <property type="entry name" value="von Willebrand factor, type A domain"/>
    <property type="match status" value="1"/>
</dbReference>
<comment type="similarity">
    <text evidence="2 11">Belongs to the TFB4 family.</text>
</comment>
<dbReference type="GO" id="GO:0008270">
    <property type="term" value="F:zinc ion binding"/>
    <property type="evidence" value="ECO:0007669"/>
    <property type="project" value="UniProtKB-KW"/>
</dbReference>
<comment type="caution">
    <text evidence="12">The sequence shown here is derived from an EMBL/GenBank/DDBJ whole genome shotgun (WGS) entry which is preliminary data.</text>
</comment>
<comment type="function">
    <text evidence="11">Component of the general transcription and DNA repair factor IIH (TFIIH) core complex, which is involved in general and transcription-coupled nucleotide excision repair (NER) of damaged DNA and, when complexed to CAK, in RNA transcription by RNA polymerase II. In NER, TFIIH acts by opening DNA around the lesion to allow the excision of the damaged oligonucleotide and its replacement by a new DNA fragment. In transcription, TFIIH has an essential role in transcription initiation. When the pre-initiation complex (PIC) has been established, TFIIH is required for promoter opening and promoter escape. Phosphorylation of the C-terminal tail (CTD) of the largest subunit of RNA polymerase II by the kinase module CAK controls the initiation of transcription.</text>
</comment>
<keyword evidence="5 11" id="KW-0863">Zinc-finger</keyword>
<reference evidence="12" key="1">
    <citation type="submission" date="2020-08" db="EMBL/GenBank/DDBJ databases">
        <title>Multicomponent nature underlies the extraordinary mechanical properties of spider dragline silk.</title>
        <authorList>
            <person name="Kono N."/>
            <person name="Nakamura H."/>
            <person name="Mori M."/>
            <person name="Yoshida Y."/>
            <person name="Ohtoshi R."/>
            <person name="Malay A.D."/>
            <person name="Moran D.A.P."/>
            <person name="Tomita M."/>
            <person name="Numata K."/>
            <person name="Arakawa K."/>
        </authorList>
    </citation>
    <scope>NUCLEOTIDE SEQUENCE</scope>
</reference>
<dbReference type="GO" id="GO:0005675">
    <property type="term" value="C:transcription factor TFIIH holo complex"/>
    <property type="evidence" value="ECO:0007669"/>
    <property type="project" value="UniProtKB-UniRule"/>
</dbReference>
<keyword evidence="7 11" id="KW-0805">Transcription regulation</keyword>
<keyword evidence="4 11" id="KW-0227">DNA damage</keyword>
<dbReference type="GO" id="GO:0006355">
    <property type="term" value="P:regulation of DNA-templated transcription"/>
    <property type="evidence" value="ECO:0007669"/>
    <property type="project" value="InterPro"/>
</dbReference>
<keyword evidence="9 11" id="KW-0234">DNA repair</keyword>
<dbReference type="AlphaFoldDB" id="A0A8X6X174"/>
<organism evidence="12 13">
    <name type="scientific">Trichonephila inaurata madagascariensis</name>
    <dbReference type="NCBI Taxonomy" id="2747483"/>
    <lineage>
        <taxon>Eukaryota</taxon>
        <taxon>Metazoa</taxon>
        <taxon>Ecdysozoa</taxon>
        <taxon>Arthropoda</taxon>
        <taxon>Chelicerata</taxon>
        <taxon>Arachnida</taxon>
        <taxon>Araneae</taxon>
        <taxon>Araneomorphae</taxon>
        <taxon>Entelegynae</taxon>
        <taxon>Araneoidea</taxon>
        <taxon>Nephilidae</taxon>
        <taxon>Trichonephila</taxon>
        <taxon>Trichonephila inaurata</taxon>
    </lineage>
</organism>
<dbReference type="GO" id="GO:0006289">
    <property type="term" value="P:nucleotide-excision repair"/>
    <property type="evidence" value="ECO:0007669"/>
    <property type="project" value="UniProtKB-UniRule"/>
</dbReference>
<protein>
    <recommendedName>
        <fullName evidence="11">General transcription factor IIH subunit 3</fullName>
    </recommendedName>
    <alternativeName>
        <fullName evidence="11">General transcription factor IIH polypeptide 3</fullName>
    </alternativeName>
</protein>
<dbReference type="PANTHER" id="PTHR12831:SF0">
    <property type="entry name" value="GENERAL TRANSCRIPTION FACTOR IIH SUBUNIT 3"/>
    <property type="match status" value="1"/>
</dbReference>
<evidence type="ECO:0000313" key="13">
    <source>
        <dbReference type="Proteomes" id="UP000886998"/>
    </source>
</evidence>
<gene>
    <name evidence="12" type="primary">GTF2H3</name>
    <name evidence="12" type="ORF">TNIN_497061</name>
</gene>
<evidence type="ECO:0000256" key="9">
    <source>
        <dbReference type="ARBA" id="ARBA00023204"/>
    </source>
</evidence>
<evidence type="ECO:0000256" key="4">
    <source>
        <dbReference type="ARBA" id="ARBA00022763"/>
    </source>
</evidence>
<keyword evidence="8 11" id="KW-0804">Transcription</keyword>
<evidence type="ECO:0000256" key="5">
    <source>
        <dbReference type="ARBA" id="ARBA00022771"/>
    </source>
</evidence>